<accession>A0A9W8PKD1</accession>
<dbReference type="Proteomes" id="UP001152130">
    <property type="component" value="Unassembled WGS sequence"/>
</dbReference>
<comment type="caution">
    <text evidence="2">The sequence shown here is derived from an EMBL/GenBank/DDBJ whole genome shotgun (WGS) entry which is preliminary data.</text>
</comment>
<dbReference type="EMBL" id="JAPDHF010000013">
    <property type="protein sequence ID" value="KAJ4009649.1"/>
    <property type="molecule type" value="Genomic_DNA"/>
</dbReference>
<name>A0A9W8PKD1_9HYPO</name>
<evidence type="ECO:0000256" key="1">
    <source>
        <dbReference type="SAM" id="MobiDB-lite"/>
    </source>
</evidence>
<keyword evidence="3" id="KW-1185">Reference proteome</keyword>
<evidence type="ECO:0000313" key="2">
    <source>
        <dbReference type="EMBL" id="KAJ4009649.1"/>
    </source>
</evidence>
<organism evidence="2 3">
    <name type="scientific">Fusarium irregulare</name>
    <dbReference type="NCBI Taxonomy" id="2494466"/>
    <lineage>
        <taxon>Eukaryota</taxon>
        <taxon>Fungi</taxon>
        <taxon>Dikarya</taxon>
        <taxon>Ascomycota</taxon>
        <taxon>Pezizomycotina</taxon>
        <taxon>Sordariomycetes</taxon>
        <taxon>Hypocreomycetidae</taxon>
        <taxon>Hypocreales</taxon>
        <taxon>Nectriaceae</taxon>
        <taxon>Fusarium</taxon>
        <taxon>Fusarium incarnatum-equiseti species complex</taxon>
    </lineage>
</organism>
<proteinExistence type="predicted"/>
<dbReference type="AlphaFoldDB" id="A0A9W8PKD1"/>
<reference evidence="2" key="1">
    <citation type="submission" date="2022-10" db="EMBL/GenBank/DDBJ databases">
        <title>Fusarium specimens isolated from Avocado Roots.</title>
        <authorList>
            <person name="Stajich J."/>
            <person name="Roper C."/>
            <person name="Heimlech-Rivalta G."/>
        </authorList>
    </citation>
    <scope>NUCLEOTIDE SEQUENCE</scope>
    <source>
        <strain evidence="2">CF00143</strain>
    </source>
</reference>
<sequence length="117" mass="12510">MSGQEYKDDSTTKELRKKGRKALSAFRAVMSANASASASASAAVASEQRRAKIDEHLASVSSNILATLIDISNTLANSGIPRVGPTEMPQDCVWDKSDEDDGDESEGEESEESEDDN</sequence>
<protein>
    <submittedName>
        <fullName evidence="2">Uncharacterized protein</fullName>
    </submittedName>
</protein>
<feature type="region of interest" description="Disordered" evidence="1">
    <location>
        <begin position="78"/>
        <end position="117"/>
    </location>
</feature>
<feature type="compositionally biased region" description="Acidic residues" evidence="1">
    <location>
        <begin position="97"/>
        <end position="117"/>
    </location>
</feature>
<evidence type="ECO:0000313" key="3">
    <source>
        <dbReference type="Proteomes" id="UP001152130"/>
    </source>
</evidence>
<gene>
    <name evidence="2" type="ORF">NW766_008769</name>
</gene>